<dbReference type="AlphaFoldDB" id="A2EIZ0"/>
<dbReference type="KEGG" id="tva:4765270"/>
<dbReference type="VEuPathDB" id="TrichDB:TVAG_204870"/>
<dbReference type="Proteomes" id="UP000001542">
    <property type="component" value="Unassembled WGS sequence"/>
</dbReference>
<reference evidence="1" key="1">
    <citation type="submission" date="2006-10" db="EMBL/GenBank/DDBJ databases">
        <authorList>
            <person name="Amadeo P."/>
            <person name="Zhao Q."/>
            <person name="Wortman J."/>
            <person name="Fraser-Liggett C."/>
            <person name="Carlton J."/>
        </authorList>
    </citation>
    <scope>NUCLEOTIDE SEQUENCE</scope>
    <source>
        <strain evidence="1">G3</strain>
    </source>
</reference>
<organism evidence="1 2">
    <name type="scientific">Trichomonas vaginalis (strain ATCC PRA-98 / G3)</name>
    <dbReference type="NCBI Taxonomy" id="412133"/>
    <lineage>
        <taxon>Eukaryota</taxon>
        <taxon>Metamonada</taxon>
        <taxon>Parabasalia</taxon>
        <taxon>Trichomonadida</taxon>
        <taxon>Trichomonadidae</taxon>
        <taxon>Trichomonas</taxon>
    </lineage>
</organism>
<gene>
    <name evidence="1" type="ORF">TVAG_204870</name>
</gene>
<accession>A2EIZ0</accession>
<dbReference type="InterPro" id="IPR029044">
    <property type="entry name" value="Nucleotide-diphossugar_trans"/>
</dbReference>
<sequence>MLKRSRFRPLYLALALLAVVCFIAFFNSTRTKIPTVEEINSEKELFITNKNRPCTTGSHTNYVKPPSYAMKIGTNNWLTKDLESRIQSAEFGNCPTCNMNKFNKNGTSTQRDFIITSMMNCSNNVQTFMRSLRSTGCSAIVIIFCDNLAIKKLSGYQQVLLTNCGAVLINIGYMDKKYVKNPFENRHPLFYTFLYHYKHLMDRVIIMDLLDSVFQEDPFSSAFTSTTMAATTEMLKFSQCEINTDWVSKADPNYAKDFYENRTPLCFGMVYGGINCILKFYDIMFRRPEWSKFQVKTIDQGYLSYYFYKGVFSSQGLILSGTKVGDKIISTRGGKVSKDNGPAGEFLMEGSDVVPAVIHHYNRHCKIWQEIQTLCPEIGHDDVAYAKQKEMKEKCPPPK</sequence>
<dbReference type="SUPFAM" id="SSF53448">
    <property type="entry name" value="Nucleotide-diphospho-sugar transferases"/>
    <property type="match status" value="1"/>
</dbReference>
<reference evidence="1" key="2">
    <citation type="journal article" date="2007" name="Science">
        <title>Draft genome sequence of the sexually transmitted pathogen Trichomonas vaginalis.</title>
        <authorList>
            <person name="Carlton J.M."/>
            <person name="Hirt R.P."/>
            <person name="Silva J.C."/>
            <person name="Delcher A.L."/>
            <person name="Schatz M."/>
            <person name="Zhao Q."/>
            <person name="Wortman J.R."/>
            <person name="Bidwell S.L."/>
            <person name="Alsmark U.C.M."/>
            <person name="Besteiro S."/>
            <person name="Sicheritz-Ponten T."/>
            <person name="Noel C.J."/>
            <person name="Dacks J.B."/>
            <person name="Foster P.G."/>
            <person name="Simillion C."/>
            <person name="Van de Peer Y."/>
            <person name="Miranda-Saavedra D."/>
            <person name="Barton G.J."/>
            <person name="Westrop G.D."/>
            <person name="Mueller S."/>
            <person name="Dessi D."/>
            <person name="Fiori P.L."/>
            <person name="Ren Q."/>
            <person name="Paulsen I."/>
            <person name="Zhang H."/>
            <person name="Bastida-Corcuera F.D."/>
            <person name="Simoes-Barbosa A."/>
            <person name="Brown M.T."/>
            <person name="Hayes R.D."/>
            <person name="Mukherjee M."/>
            <person name="Okumura C.Y."/>
            <person name="Schneider R."/>
            <person name="Smith A.J."/>
            <person name="Vanacova S."/>
            <person name="Villalvazo M."/>
            <person name="Haas B.J."/>
            <person name="Pertea M."/>
            <person name="Feldblyum T.V."/>
            <person name="Utterback T.R."/>
            <person name="Shu C.L."/>
            <person name="Osoegawa K."/>
            <person name="de Jong P.J."/>
            <person name="Hrdy I."/>
            <person name="Horvathova L."/>
            <person name="Zubacova Z."/>
            <person name="Dolezal P."/>
            <person name="Malik S.B."/>
            <person name="Logsdon J.M. Jr."/>
            <person name="Henze K."/>
            <person name="Gupta A."/>
            <person name="Wang C.C."/>
            <person name="Dunne R.L."/>
            <person name="Upcroft J.A."/>
            <person name="Upcroft P."/>
            <person name="White O."/>
            <person name="Salzberg S.L."/>
            <person name="Tang P."/>
            <person name="Chiu C.-H."/>
            <person name="Lee Y.-S."/>
            <person name="Embley T.M."/>
            <person name="Coombs G.H."/>
            <person name="Mottram J.C."/>
            <person name="Tachezy J."/>
            <person name="Fraser-Liggett C.M."/>
            <person name="Johnson P.J."/>
        </authorList>
    </citation>
    <scope>NUCLEOTIDE SEQUENCE [LARGE SCALE GENOMIC DNA]</scope>
    <source>
        <strain evidence="1">G3</strain>
    </source>
</reference>
<keyword evidence="2" id="KW-1185">Reference proteome</keyword>
<proteinExistence type="predicted"/>
<protein>
    <recommendedName>
        <fullName evidence="3">Nucleotide-diphospho-sugar transferase domain-containing protein</fullName>
    </recommendedName>
</protein>
<dbReference type="EMBL" id="DS113401">
    <property type="protein sequence ID" value="EAY07380.1"/>
    <property type="molecule type" value="Genomic_DNA"/>
</dbReference>
<dbReference type="InParanoid" id="A2EIZ0"/>
<dbReference type="OrthoDB" id="10559466at2759"/>
<evidence type="ECO:0008006" key="3">
    <source>
        <dbReference type="Google" id="ProtNLM"/>
    </source>
</evidence>
<name>A2EIZ0_TRIV3</name>
<evidence type="ECO:0000313" key="2">
    <source>
        <dbReference type="Proteomes" id="UP000001542"/>
    </source>
</evidence>
<dbReference type="VEuPathDB" id="TrichDB:TVAGG3_0661640"/>
<evidence type="ECO:0000313" key="1">
    <source>
        <dbReference type="EMBL" id="EAY07380.1"/>
    </source>
</evidence>